<sequence length="306" mass="33001">MFALPFSLVWSILLLCRFCSLNLVGAQNQFAGCFVQGPDSGGDDVLIFFEDIIHDADICAAKCAGWNYAWIGYGFLCYCSTGFVEPFRMISGGEDTCISSGWTEGRIVSTSFAFNRCGSSSDSNTPRLGVQSPKECFENCKNDLYAAFKIDDTSSSGYSCWCPTNLDNVMGSTCGQGGTFYYSHPAAAAASGLSRRNARLEALERRKQISMQTCPWGLTACLIPDLQSSDAWECVDTSTELESCGGCIHGTYDNQNAKQGQSCLTEGVKLGAATCLDGQCFAYACEAGYILLNGACQKQKQSSLEL</sequence>
<dbReference type="KEGG" id="kdj:28968685"/>
<feature type="signal peptide" evidence="1">
    <location>
        <begin position="1"/>
        <end position="26"/>
    </location>
</feature>
<dbReference type="RefSeq" id="XP_018261971.2">
    <property type="nucleotide sequence ID" value="XM_018408280.2"/>
</dbReference>
<reference evidence="3" key="1">
    <citation type="submission" date="2013-07" db="EMBL/GenBank/DDBJ databases">
        <authorList>
            <consortium name="The Broad Institute Genome Sequencing Platform"/>
            <person name="Cuomo C."/>
            <person name="Litvintseva A."/>
            <person name="Chen Y."/>
            <person name="Heitman J."/>
            <person name="Sun S."/>
            <person name="Springer D."/>
            <person name="Dromer F."/>
            <person name="Young S.K."/>
            <person name="Zeng Q."/>
            <person name="Gargeya S."/>
            <person name="Fitzgerald M."/>
            <person name="Abouelleil A."/>
            <person name="Alvarado L."/>
            <person name="Berlin A.M."/>
            <person name="Chapman S.B."/>
            <person name="Dewar J."/>
            <person name="Goldberg J."/>
            <person name="Griggs A."/>
            <person name="Gujja S."/>
            <person name="Hansen M."/>
            <person name="Howarth C."/>
            <person name="Imamovic A."/>
            <person name="Larimer J."/>
            <person name="McCowan C."/>
            <person name="Murphy C."/>
            <person name="Pearson M."/>
            <person name="Priest M."/>
            <person name="Roberts A."/>
            <person name="Saif S."/>
            <person name="Shea T."/>
            <person name="Sykes S."/>
            <person name="Wortman J."/>
            <person name="Nusbaum C."/>
            <person name="Birren B."/>
        </authorList>
    </citation>
    <scope>NUCLEOTIDE SEQUENCE</scope>
    <source>
        <strain evidence="3">CBS 10117</strain>
    </source>
</reference>
<evidence type="ECO:0000313" key="3">
    <source>
        <dbReference type="EMBL" id="WWC62973.1"/>
    </source>
</evidence>
<gene>
    <name evidence="3" type="ORF">I303_105571</name>
</gene>
<dbReference type="Pfam" id="PF21671">
    <property type="entry name" value="CPL1-like"/>
    <property type="match status" value="1"/>
</dbReference>
<dbReference type="GeneID" id="28968685"/>
<dbReference type="PANTHER" id="PTHR35192">
    <property type="entry name" value="PROTEIN, PUTATIVE-RELATED"/>
    <property type="match status" value="1"/>
</dbReference>
<evidence type="ECO:0000256" key="1">
    <source>
        <dbReference type="SAM" id="SignalP"/>
    </source>
</evidence>
<protein>
    <recommendedName>
        <fullName evidence="2">Protein CPL1-like domain-containing protein</fullName>
    </recommendedName>
</protein>
<accession>A0AAJ8KSF6</accession>
<keyword evidence="1" id="KW-0732">Signal</keyword>
<feature type="chain" id="PRO_5042544524" description="Protein CPL1-like domain-containing protein" evidence="1">
    <location>
        <begin position="27"/>
        <end position="306"/>
    </location>
</feature>
<keyword evidence="4" id="KW-1185">Reference proteome</keyword>
<dbReference type="InterPro" id="IPR038955">
    <property type="entry name" value="PriA/CPL1_fungi"/>
</dbReference>
<dbReference type="InterPro" id="IPR048661">
    <property type="entry name" value="CPL1-like"/>
</dbReference>
<evidence type="ECO:0000313" key="4">
    <source>
        <dbReference type="Proteomes" id="UP000078595"/>
    </source>
</evidence>
<dbReference type="EMBL" id="CP144535">
    <property type="protein sequence ID" value="WWC62973.1"/>
    <property type="molecule type" value="Genomic_DNA"/>
</dbReference>
<feature type="domain" description="Protein CPL1-like" evidence="2">
    <location>
        <begin position="232"/>
        <end position="291"/>
    </location>
</feature>
<evidence type="ECO:0000259" key="2">
    <source>
        <dbReference type="Pfam" id="PF21671"/>
    </source>
</evidence>
<dbReference type="AlphaFoldDB" id="A0AAJ8KSF6"/>
<dbReference type="PANTHER" id="PTHR35192:SF2">
    <property type="entry name" value="APPLE DOMAIN-CONTAINING PROTEIN"/>
    <property type="match status" value="1"/>
</dbReference>
<organism evidence="3 4">
    <name type="scientific">Kwoniella dejecticola CBS 10117</name>
    <dbReference type="NCBI Taxonomy" id="1296121"/>
    <lineage>
        <taxon>Eukaryota</taxon>
        <taxon>Fungi</taxon>
        <taxon>Dikarya</taxon>
        <taxon>Basidiomycota</taxon>
        <taxon>Agaricomycotina</taxon>
        <taxon>Tremellomycetes</taxon>
        <taxon>Tremellales</taxon>
        <taxon>Cryptococcaceae</taxon>
        <taxon>Kwoniella</taxon>
    </lineage>
</organism>
<dbReference type="Proteomes" id="UP000078595">
    <property type="component" value="Chromosome 6"/>
</dbReference>
<name>A0AAJ8KSF6_9TREE</name>
<proteinExistence type="predicted"/>
<reference evidence="3" key="2">
    <citation type="submission" date="2024-02" db="EMBL/GenBank/DDBJ databases">
        <title>Comparative genomics of Cryptococcus and Kwoniella reveals pathogenesis evolution and contrasting modes of karyotype evolution via chromosome fusion or intercentromeric recombination.</title>
        <authorList>
            <person name="Coelho M.A."/>
            <person name="David-Palma M."/>
            <person name="Shea T."/>
            <person name="Bowers K."/>
            <person name="McGinley-Smith S."/>
            <person name="Mohammad A.W."/>
            <person name="Gnirke A."/>
            <person name="Yurkov A.M."/>
            <person name="Nowrousian M."/>
            <person name="Sun S."/>
            <person name="Cuomo C.A."/>
            <person name="Heitman J."/>
        </authorList>
    </citation>
    <scope>NUCLEOTIDE SEQUENCE</scope>
    <source>
        <strain evidence="3">CBS 10117</strain>
    </source>
</reference>